<dbReference type="SUPFAM" id="SSF49373">
    <property type="entry name" value="Invasin/intimin cell-adhesion fragments"/>
    <property type="match status" value="8"/>
</dbReference>
<evidence type="ECO:0000313" key="4">
    <source>
        <dbReference type="Proteomes" id="UP000032582"/>
    </source>
</evidence>
<feature type="domain" description="Big-1" evidence="2">
    <location>
        <begin position="148"/>
        <end position="238"/>
    </location>
</feature>
<feature type="non-terminal residue" evidence="3">
    <location>
        <position position="1"/>
    </location>
</feature>
<protein>
    <recommendedName>
        <fullName evidence="2">Big-1 domain-containing protein</fullName>
    </recommendedName>
</protein>
<organism evidence="3 4">
    <name type="scientific">Morganella morganii</name>
    <name type="common">Proteus morganii</name>
    <dbReference type="NCBI Taxonomy" id="582"/>
    <lineage>
        <taxon>Bacteria</taxon>
        <taxon>Pseudomonadati</taxon>
        <taxon>Pseudomonadota</taxon>
        <taxon>Gammaproteobacteria</taxon>
        <taxon>Enterobacterales</taxon>
        <taxon>Morganellaceae</taxon>
        <taxon>Morganella</taxon>
    </lineage>
</organism>
<dbReference type="PANTHER" id="PTHR39576:SF2">
    <property type="entry name" value="ATTACHING AND EFFACING PROTEIN HOMOLOG-RELATED"/>
    <property type="match status" value="1"/>
</dbReference>
<dbReference type="AlphaFoldDB" id="A0A0D8L5E2"/>
<name>A0A0D8L5E2_MORMO</name>
<dbReference type="Gene3D" id="2.60.40.1080">
    <property type="match status" value="1"/>
</dbReference>
<dbReference type="PANTHER" id="PTHR39576">
    <property type="entry name" value="ATTACHING AND EFFACING PROTEIN HOMOLOG-RELATED-RELATED"/>
    <property type="match status" value="1"/>
</dbReference>
<dbReference type="PROSITE" id="PS51127">
    <property type="entry name" value="BIG1"/>
    <property type="match status" value="2"/>
</dbReference>
<evidence type="ECO:0000259" key="2">
    <source>
        <dbReference type="PROSITE" id="PS51127"/>
    </source>
</evidence>
<dbReference type="InterPro" id="IPR013783">
    <property type="entry name" value="Ig-like_fold"/>
</dbReference>
<dbReference type="SMART" id="SM00634">
    <property type="entry name" value="BID_1"/>
    <property type="match status" value="3"/>
</dbReference>
<sequence>ITDNQGRLRVDITNTKAGSEDYTFSINDSSVTRQLVFKPDESTATMTDSQLKIVDDYQKADGTAVNRVQATVLDAYGNRIPGYTVQFIADNDALPPQSQLTTDSNGETIFDLTNTKAGKTKVTAQVNGKTAFVNVTFTADSATAEILDGNMTVPVNNKPADGVTQNTVKVIVTDSKGNLVPSVSVTFSTDPAANPAGETSLTNEKGEAFFSLSSTVATDIMVTAKVNDNTMSKPVTFVPGSAVPSMSLIRTDQETYIAGSDLTVTVTLKDTLGNGISGQGALLTEQTVIVPNSAAKADAWTDKGDGEYERVYTAEKSGTNLKASLKPDSWSSAVHSSVYAITAGSVVQTTSQVITDKQSYTAGKDIKVTVTLKDTYGNSVTGQASSLTAQTVTVPNTGVKAGSDWSDRNDGSYERNYTAKNESADNKVSVKLDGWTTASESAAYSITIGGVEQSASAVRVDKNTYTAGDDIRVTVTLKDGQGNGIRGQEAALMADSVTVPNAAEKADVWTYQGDGEYERVYTARTASSGNKVSLKLDDWSSAAESGVYEVTVGAVAQTASLIETDKNTYMAGTDIVVTVTLKDGQGNGVTGQKAVLTADTVTVPNTGLKTGSAWTEKGNGEYERVYIAQTASTDNKALLKLTDWNLAVESLAYAVIPGDAKPANSSLSINESRIIANNGQNEGMAIVTLLVKDGQNNPVDGLKDDLQFVVLKGSTVITEGVFIKNISATATHGQYTADVSGIDAGDYVIKVKIGSEYFGELNADITLYSYDFYIINSAVNKTIIPDQTVQYVLKAKATDNVGSEITVSNITWHSSDNTIAKFETGDTITGINPGSVTVTASGVTLNGINNADVTTKLTVSPPKESNIYGTASGTENTDLIKAPDYSLYAKTGSIVDGIGSTQGGGGDNTQDIKHLNSMKSIVTSVCTRQGNRFGGLLGQIVFNSKQSTVQTAGRNECGGGRNKDTWNVPDKAIIVGVKTWLGKGDTSEEFPGVVAIQWLYYEEE</sequence>
<dbReference type="EMBL" id="JZSH01000330">
    <property type="protein sequence ID" value="KJF76406.1"/>
    <property type="molecule type" value="Genomic_DNA"/>
</dbReference>
<dbReference type="InterPro" id="IPR036404">
    <property type="entry name" value="Jacalin-like_lectin_dom_sf"/>
</dbReference>
<evidence type="ECO:0000313" key="3">
    <source>
        <dbReference type="EMBL" id="KJF76406.1"/>
    </source>
</evidence>
<evidence type="ECO:0000256" key="1">
    <source>
        <dbReference type="ARBA" id="ARBA00010116"/>
    </source>
</evidence>
<dbReference type="Proteomes" id="UP000032582">
    <property type="component" value="Unassembled WGS sequence"/>
</dbReference>
<dbReference type="Pfam" id="PF02369">
    <property type="entry name" value="Big_1"/>
    <property type="match status" value="2"/>
</dbReference>
<comment type="similarity">
    <text evidence="1">Belongs to the intimin/invasin family.</text>
</comment>
<feature type="domain" description="Big-1" evidence="2">
    <location>
        <begin position="48"/>
        <end position="138"/>
    </location>
</feature>
<dbReference type="InterPro" id="IPR003344">
    <property type="entry name" value="Big_1_dom"/>
</dbReference>
<gene>
    <name evidence="3" type="ORF">UA45_18790</name>
</gene>
<accession>A0A0D8L5E2</accession>
<comment type="caution">
    <text evidence="3">The sequence shown here is derived from an EMBL/GenBank/DDBJ whole genome shotgun (WGS) entry which is preliminary data.</text>
</comment>
<dbReference type="GO" id="GO:0009279">
    <property type="term" value="C:cell outer membrane"/>
    <property type="evidence" value="ECO:0007669"/>
    <property type="project" value="TreeGrafter"/>
</dbReference>
<dbReference type="Gene3D" id="2.100.10.30">
    <property type="entry name" value="Jacalin-like lectin domain"/>
    <property type="match status" value="1"/>
</dbReference>
<dbReference type="PATRIC" id="fig|582.24.peg.5997"/>
<dbReference type="InterPro" id="IPR051715">
    <property type="entry name" value="Intimin-Invasin_domain"/>
</dbReference>
<proteinExistence type="inferred from homology"/>
<reference evidence="3 4" key="1">
    <citation type="submission" date="2015-02" db="EMBL/GenBank/DDBJ databases">
        <title>Whole genome shotgun sequencing of cultured foodborne pathogen.</title>
        <authorList>
            <person name="Timme R."/>
            <person name="Allard M.W."/>
            <person name="Strain E."/>
            <person name="Evans P.S."/>
            <person name="Brown E."/>
        </authorList>
    </citation>
    <scope>NUCLEOTIDE SEQUENCE [LARGE SCALE GENOMIC DNA]</scope>
    <source>
        <strain evidence="3 4">GCSL-TSO-24</strain>
    </source>
</reference>
<dbReference type="Gene3D" id="2.60.40.10">
    <property type="entry name" value="Immunoglobulins"/>
    <property type="match status" value="7"/>
</dbReference>
<dbReference type="InterPro" id="IPR008964">
    <property type="entry name" value="Invasin/intimin_cell_adhesion"/>
</dbReference>